<dbReference type="GO" id="GO:0008168">
    <property type="term" value="F:methyltransferase activity"/>
    <property type="evidence" value="ECO:0007669"/>
    <property type="project" value="UniProtKB-KW"/>
</dbReference>
<keyword evidence="1" id="KW-0489">Methyltransferase</keyword>
<proteinExistence type="predicted"/>
<accession>A5G6D5</accession>
<organism evidence="1 2">
    <name type="scientific">Geotalea uraniireducens (strain Rf4)</name>
    <name type="common">Geobacter uraniireducens</name>
    <dbReference type="NCBI Taxonomy" id="351605"/>
    <lineage>
        <taxon>Bacteria</taxon>
        <taxon>Pseudomonadati</taxon>
        <taxon>Thermodesulfobacteriota</taxon>
        <taxon>Desulfuromonadia</taxon>
        <taxon>Geobacterales</taxon>
        <taxon>Geobacteraceae</taxon>
        <taxon>Geotalea</taxon>
    </lineage>
</organism>
<reference evidence="1 2" key="1">
    <citation type="submission" date="2007-05" db="EMBL/GenBank/DDBJ databases">
        <title>Complete sequence of Geobacter uraniireducens Rf4.</title>
        <authorList>
            <consortium name="US DOE Joint Genome Institute"/>
            <person name="Copeland A."/>
            <person name="Lucas S."/>
            <person name="Lapidus A."/>
            <person name="Barry K."/>
            <person name="Detter J.C."/>
            <person name="Glavina del Rio T."/>
            <person name="Hammon N."/>
            <person name="Israni S."/>
            <person name="Dalin E."/>
            <person name="Tice H."/>
            <person name="Pitluck S."/>
            <person name="Chertkov O."/>
            <person name="Brettin T."/>
            <person name="Bruce D."/>
            <person name="Han C."/>
            <person name="Schmutz J."/>
            <person name="Larimer F."/>
            <person name="Land M."/>
            <person name="Hauser L."/>
            <person name="Kyrpides N."/>
            <person name="Mikhailova N."/>
            <person name="Shelobolina E."/>
            <person name="Aklujkar M."/>
            <person name="Lovley D."/>
            <person name="Richardson P."/>
        </authorList>
    </citation>
    <scope>NUCLEOTIDE SEQUENCE [LARGE SCALE GENOMIC DNA]</scope>
    <source>
        <strain evidence="1 2">Rf4</strain>
    </source>
</reference>
<protein>
    <submittedName>
        <fullName evidence="1">Methyltransferase type 12</fullName>
    </submittedName>
</protein>
<dbReference type="SUPFAM" id="SSF53335">
    <property type="entry name" value="S-adenosyl-L-methionine-dependent methyltransferases"/>
    <property type="match status" value="1"/>
</dbReference>
<dbReference type="Pfam" id="PF13489">
    <property type="entry name" value="Methyltransf_23"/>
    <property type="match status" value="1"/>
</dbReference>
<keyword evidence="2" id="KW-1185">Reference proteome</keyword>
<dbReference type="Proteomes" id="UP000006695">
    <property type="component" value="Chromosome"/>
</dbReference>
<evidence type="ECO:0000313" key="2">
    <source>
        <dbReference type="Proteomes" id="UP000006695"/>
    </source>
</evidence>
<evidence type="ECO:0000313" key="1">
    <source>
        <dbReference type="EMBL" id="ABQ27353.1"/>
    </source>
</evidence>
<dbReference type="KEGG" id="gur:Gura_3192"/>
<name>A5G6D5_GEOUR</name>
<keyword evidence="1" id="KW-0808">Transferase</keyword>
<sequence>MNSVIGEKKRLQTISEMSMYSSGVMSTAISYCFKIVSRFINGESILEMGPAEGVMTGLLATLNKKMAIVEGSSLFCDDLRKRFPQAEIVNALFEEFNPSVKFDTIILGHVLEHVNDPVDILSRAKMWLKPDVGRIFAAVPNAHSLHRQAAVVMGILTAEDSLNEMDVHHGHRRVFNPESFRDAFYVAGLNIEVFGGYWLKPVSNKQIEDNWTPQMLDAFMQLGERYPDIAGEIYIVALRNTGS</sequence>
<gene>
    <name evidence="1" type="ordered locus">Gura_3192</name>
</gene>
<dbReference type="InterPro" id="IPR029063">
    <property type="entry name" value="SAM-dependent_MTases_sf"/>
</dbReference>
<dbReference type="GO" id="GO:0032259">
    <property type="term" value="P:methylation"/>
    <property type="evidence" value="ECO:0007669"/>
    <property type="project" value="UniProtKB-KW"/>
</dbReference>
<dbReference type="AlphaFoldDB" id="A5G6D5"/>
<dbReference type="EMBL" id="CP000698">
    <property type="protein sequence ID" value="ABQ27353.1"/>
    <property type="molecule type" value="Genomic_DNA"/>
</dbReference>
<dbReference type="HOGENOM" id="CLU_100577_0_0_7"/>
<dbReference type="STRING" id="351605.Gura_3192"/>
<dbReference type="Gene3D" id="3.40.50.150">
    <property type="entry name" value="Vaccinia Virus protein VP39"/>
    <property type="match status" value="1"/>
</dbReference>
<dbReference type="PANTHER" id="PTHR43861">
    <property type="entry name" value="TRANS-ACONITATE 2-METHYLTRANSFERASE-RELATED"/>
    <property type="match status" value="1"/>
</dbReference>
<dbReference type="RefSeq" id="WP_011940017.1">
    <property type="nucleotide sequence ID" value="NC_009483.1"/>
</dbReference>